<feature type="compositionally biased region" description="Acidic residues" evidence="6">
    <location>
        <begin position="400"/>
        <end position="413"/>
    </location>
</feature>
<dbReference type="OrthoDB" id="629492at2759"/>
<comment type="subcellular location">
    <subcellularLocation>
        <location evidence="1">Cytoplasm</location>
    </subcellularLocation>
</comment>
<evidence type="ECO:0000256" key="2">
    <source>
        <dbReference type="ARBA" id="ARBA00022490"/>
    </source>
</evidence>
<dbReference type="GO" id="GO:0005829">
    <property type="term" value="C:cytosol"/>
    <property type="evidence" value="ECO:0007669"/>
    <property type="project" value="TreeGrafter"/>
</dbReference>
<feature type="compositionally biased region" description="Acidic residues" evidence="6">
    <location>
        <begin position="484"/>
        <end position="493"/>
    </location>
</feature>
<evidence type="ECO:0000259" key="7">
    <source>
        <dbReference type="Pfam" id="PF13877"/>
    </source>
</evidence>
<dbReference type="PROSITE" id="PS50005">
    <property type="entry name" value="TPR"/>
    <property type="match status" value="1"/>
</dbReference>
<keyword evidence="3" id="KW-0677">Repeat</keyword>
<feature type="region of interest" description="Disordered" evidence="6">
    <location>
        <begin position="118"/>
        <end position="151"/>
    </location>
</feature>
<evidence type="ECO:0000256" key="3">
    <source>
        <dbReference type="ARBA" id="ARBA00022737"/>
    </source>
</evidence>
<dbReference type="PANTHER" id="PTHR45984:SF2">
    <property type="entry name" value="MITOCHONDRIAL IMPORT RECEPTOR SUBUNIT TOM34"/>
    <property type="match status" value="1"/>
</dbReference>
<feature type="domain" description="RNA-polymerase II-associated protein 3-like C-terminal" evidence="7">
    <location>
        <begin position="587"/>
        <end position="639"/>
    </location>
</feature>
<protein>
    <recommendedName>
        <fullName evidence="7">RNA-polymerase II-associated protein 3-like C-terminal domain-containing protein</fullName>
    </recommendedName>
</protein>
<feature type="compositionally biased region" description="Low complexity" evidence="6">
    <location>
        <begin position="567"/>
        <end position="578"/>
    </location>
</feature>
<feature type="repeat" description="TPR" evidence="5">
    <location>
        <begin position="324"/>
        <end position="357"/>
    </location>
</feature>
<dbReference type="Gene3D" id="1.25.40.10">
    <property type="entry name" value="Tetratricopeptide repeat domain"/>
    <property type="match status" value="1"/>
</dbReference>
<dbReference type="InterPro" id="IPR011990">
    <property type="entry name" value="TPR-like_helical_dom_sf"/>
</dbReference>
<keyword evidence="9" id="KW-1185">Reference proteome</keyword>
<gene>
    <name evidence="8" type="ORF">BDK51DRAFT_28191</name>
</gene>
<sequence length="658" mass="72717">MQSLLKTNDIQNLSKVLDPSKDGEEFEREAPSDYDVTHMDFGYVEKCTDIAELKTLLRVLKSGKEGIYTELEDAMQRRIEELDPSLVIPVNTPLSRDDLQELERDIFEWSREVRSKDTTLKATRAKPASNVSVRRIPEAQPQAISAPAAEQSSIPFKHTAAEEPQSTPKSSNRIRSSDYRAWDRLDVDAELQRLEEEDEKEEDMRLTRDNAGVSDVLEKSDAGSKAKINKAVNKAVPVDVKPPAGANMQELEFLAEMEKNKGNEALKAGEIQDAAAYYTRSLNILKRANVYTNRSLAYFKLKMFSEAEDDATAALNLDNARFNFKALFRRAKARYSRGHYLEAIGDLNAAMDLDPSSREVLLMRREVEEKYRDVEGRAAAEVPEAPGVKRNKMKIVEVDDEGRDGEEEAEEEWGPFCGSADKGHGPKIMEILDEETDAELPSKNTTEAPGTLKEGSGLPDVMCSASPANNYTFAMDSSAGATVDNDESDEDEEWKPISICDMEEEAKEEESPSTATSSELEKAPTQVSEAQATEVEVPIDGGVGGPTEVPLPENATDRSIPQSLNTSSSVESASAPSRPVWNRPIANTSFEFESGWKSLRRDIPSWAKYLERVPADHLPRLLGATNTADIVSDIISALAVLIEGRIGFLKFSVVAGAK</sequence>
<dbReference type="GO" id="GO:0031072">
    <property type="term" value="F:heat shock protein binding"/>
    <property type="evidence" value="ECO:0007669"/>
    <property type="project" value="TreeGrafter"/>
</dbReference>
<evidence type="ECO:0000313" key="8">
    <source>
        <dbReference type="EMBL" id="RKO89858.1"/>
    </source>
</evidence>
<name>A0A4P9WEZ0_9FUNG</name>
<dbReference type="EMBL" id="KZ995849">
    <property type="protein sequence ID" value="RKO89858.1"/>
    <property type="molecule type" value="Genomic_DNA"/>
</dbReference>
<dbReference type="GO" id="GO:0005739">
    <property type="term" value="C:mitochondrion"/>
    <property type="evidence" value="ECO:0007669"/>
    <property type="project" value="TreeGrafter"/>
</dbReference>
<dbReference type="InterPro" id="IPR025986">
    <property type="entry name" value="RPAP3-like_C"/>
</dbReference>
<accession>A0A4P9WEZ0</accession>
<evidence type="ECO:0000256" key="1">
    <source>
        <dbReference type="ARBA" id="ARBA00004496"/>
    </source>
</evidence>
<evidence type="ECO:0000313" key="9">
    <source>
        <dbReference type="Proteomes" id="UP000269721"/>
    </source>
</evidence>
<feature type="region of interest" description="Disordered" evidence="6">
    <location>
        <begin position="400"/>
        <end position="461"/>
    </location>
</feature>
<keyword evidence="2" id="KW-0963">Cytoplasm</keyword>
<dbReference type="SUPFAM" id="SSF48452">
    <property type="entry name" value="TPR-like"/>
    <property type="match status" value="1"/>
</dbReference>
<dbReference type="AlphaFoldDB" id="A0A4P9WEZ0"/>
<evidence type="ECO:0000256" key="6">
    <source>
        <dbReference type="SAM" id="MobiDB-lite"/>
    </source>
</evidence>
<organism evidence="8 9">
    <name type="scientific">Blyttiomyces helicus</name>
    <dbReference type="NCBI Taxonomy" id="388810"/>
    <lineage>
        <taxon>Eukaryota</taxon>
        <taxon>Fungi</taxon>
        <taxon>Fungi incertae sedis</taxon>
        <taxon>Chytridiomycota</taxon>
        <taxon>Chytridiomycota incertae sedis</taxon>
        <taxon>Chytridiomycetes</taxon>
        <taxon>Chytridiomycetes incertae sedis</taxon>
        <taxon>Blyttiomyces</taxon>
    </lineage>
</organism>
<dbReference type="Proteomes" id="UP000269721">
    <property type="component" value="Unassembled WGS sequence"/>
</dbReference>
<evidence type="ECO:0000256" key="5">
    <source>
        <dbReference type="PROSITE-ProRule" id="PRU00339"/>
    </source>
</evidence>
<evidence type="ECO:0000256" key="4">
    <source>
        <dbReference type="ARBA" id="ARBA00022803"/>
    </source>
</evidence>
<dbReference type="GO" id="GO:0006626">
    <property type="term" value="P:protein targeting to mitochondrion"/>
    <property type="evidence" value="ECO:0007669"/>
    <property type="project" value="TreeGrafter"/>
</dbReference>
<dbReference type="InterPro" id="IPR051982">
    <property type="entry name" value="CiliaryAsmbly_MitoImport"/>
</dbReference>
<dbReference type="InterPro" id="IPR019734">
    <property type="entry name" value="TPR_rpt"/>
</dbReference>
<keyword evidence="4 5" id="KW-0802">TPR repeat</keyword>
<feature type="compositionally biased region" description="Polar residues" evidence="6">
    <location>
        <begin position="557"/>
        <end position="566"/>
    </location>
</feature>
<dbReference type="Pfam" id="PF13877">
    <property type="entry name" value="RPAP3_C"/>
    <property type="match status" value="1"/>
</dbReference>
<reference evidence="9" key="1">
    <citation type="journal article" date="2018" name="Nat. Microbiol.">
        <title>Leveraging single-cell genomics to expand the fungal tree of life.</title>
        <authorList>
            <person name="Ahrendt S.R."/>
            <person name="Quandt C.A."/>
            <person name="Ciobanu D."/>
            <person name="Clum A."/>
            <person name="Salamov A."/>
            <person name="Andreopoulos B."/>
            <person name="Cheng J.F."/>
            <person name="Woyke T."/>
            <person name="Pelin A."/>
            <person name="Henrissat B."/>
            <person name="Reynolds N.K."/>
            <person name="Benny G.L."/>
            <person name="Smith M.E."/>
            <person name="James T.Y."/>
            <person name="Grigoriev I.V."/>
        </authorList>
    </citation>
    <scope>NUCLEOTIDE SEQUENCE [LARGE SCALE GENOMIC DNA]</scope>
</reference>
<feature type="region of interest" description="Disordered" evidence="6">
    <location>
        <begin position="479"/>
        <end position="578"/>
    </location>
</feature>
<dbReference type="PANTHER" id="PTHR45984">
    <property type="entry name" value="RNA (RNA) POLYMERASE II ASSOCIATED PROTEIN HOMOLOG"/>
    <property type="match status" value="1"/>
</dbReference>
<dbReference type="SMART" id="SM00028">
    <property type="entry name" value="TPR"/>
    <property type="match status" value="3"/>
</dbReference>
<proteinExistence type="predicted"/>